<dbReference type="InterPro" id="IPR013784">
    <property type="entry name" value="Carb-bd-like_fold"/>
</dbReference>
<organism evidence="4 5">
    <name type="scientific">Micractinium conductrix</name>
    <dbReference type="NCBI Taxonomy" id="554055"/>
    <lineage>
        <taxon>Eukaryota</taxon>
        <taxon>Viridiplantae</taxon>
        <taxon>Chlorophyta</taxon>
        <taxon>core chlorophytes</taxon>
        <taxon>Trebouxiophyceae</taxon>
        <taxon>Chlorellales</taxon>
        <taxon>Chlorellaceae</taxon>
        <taxon>Chlorella clade</taxon>
        <taxon>Micractinium</taxon>
    </lineage>
</organism>
<keyword evidence="4" id="KW-0645">Protease</keyword>
<evidence type="ECO:0000256" key="1">
    <source>
        <dbReference type="ARBA" id="ARBA00005988"/>
    </source>
</evidence>
<name>A0A2P6VKB9_9CHLO</name>
<dbReference type="InterPro" id="IPR050753">
    <property type="entry name" value="Peptidase_M14_domain"/>
</dbReference>
<feature type="domain" description="Peptidase M14" evidence="3">
    <location>
        <begin position="1"/>
        <end position="272"/>
    </location>
</feature>
<keyword evidence="4" id="KW-0378">Hydrolase</keyword>
<evidence type="ECO:0000256" key="2">
    <source>
        <dbReference type="PROSITE-ProRule" id="PRU01379"/>
    </source>
</evidence>
<dbReference type="SMART" id="SM00631">
    <property type="entry name" value="Zn_pept"/>
    <property type="match status" value="1"/>
</dbReference>
<proteinExistence type="inferred from homology"/>
<dbReference type="GO" id="GO:0006518">
    <property type="term" value="P:peptide metabolic process"/>
    <property type="evidence" value="ECO:0007669"/>
    <property type="project" value="TreeGrafter"/>
</dbReference>
<gene>
    <name evidence="4" type="ORF">C2E20_2347</name>
</gene>
<dbReference type="Gene3D" id="2.60.40.1120">
    <property type="entry name" value="Carboxypeptidase-like, regulatory domain"/>
    <property type="match status" value="1"/>
</dbReference>
<dbReference type="GO" id="GO:0030246">
    <property type="term" value="F:carbohydrate binding"/>
    <property type="evidence" value="ECO:0007669"/>
    <property type="project" value="InterPro"/>
</dbReference>
<protein>
    <submittedName>
        <fullName evidence="4">Carboxypeptidase D</fullName>
    </submittedName>
</protein>
<dbReference type="PRINTS" id="PR00765">
    <property type="entry name" value="CRBOXYPTASEA"/>
</dbReference>
<evidence type="ECO:0000313" key="4">
    <source>
        <dbReference type="EMBL" id="PSC74500.1"/>
    </source>
</evidence>
<dbReference type="AlphaFoldDB" id="A0A2P6VKB9"/>
<dbReference type="GO" id="GO:0005615">
    <property type="term" value="C:extracellular space"/>
    <property type="evidence" value="ECO:0007669"/>
    <property type="project" value="TreeGrafter"/>
</dbReference>
<dbReference type="Gene3D" id="3.40.630.10">
    <property type="entry name" value="Zn peptidases"/>
    <property type="match status" value="1"/>
</dbReference>
<dbReference type="SUPFAM" id="SSF49452">
    <property type="entry name" value="Starch-binding domain-like"/>
    <property type="match status" value="1"/>
</dbReference>
<dbReference type="GO" id="GO:0004181">
    <property type="term" value="F:metallocarboxypeptidase activity"/>
    <property type="evidence" value="ECO:0007669"/>
    <property type="project" value="InterPro"/>
</dbReference>
<dbReference type="GO" id="GO:0008270">
    <property type="term" value="F:zinc ion binding"/>
    <property type="evidence" value="ECO:0007669"/>
    <property type="project" value="InterPro"/>
</dbReference>
<feature type="active site" description="Proton donor/acceptor" evidence="2">
    <location>
        <position position="244"/>
    </location>
</feature>
<dbReference type="STRING" id="554055.A0A2P6VKB9"/>
<dbReference type="PANTHER" id="PTHR11532:SF57">
    <property type="entry name" value="CARBOXYPEPTIDASE D, B"/>
    <property type="match status" value="1"/>
</dbReference>
<reference evidence="4 5" key="1">
    <citation type="journal article" date="2018" name="Plant J.">
        <title>Genome sequences of Chlorella sorokiniana UTEX 1602 and Micractinium conductrix SAG 241.80: implications to maltose excretion by a green alga.</title>
        <authorList>
            <person name="Arriola M.B."/>
            <person name="Velmurugan N."/>
            <person name="Zhang Y."/>
            <person name="Plunkett M.H."/>
            <person name="Hondzo H."/>
            <person name="Barney B.M."/>
        </authorList>
    </citation>
    <scope>NUCLEOTIDE SEQUENCE [LARGE SCALE GENOMIC DNA]</scope>
    <source>
        <strain evidence="4 5">SAG 241.80</strain>
    </source>
</reference>
<keyword evidence="4" id="KW-0121">Carboxypeptidase</keyword>
<evidence type="ECO:0000259" key="3">
    <source>
        <dbReference type="PROSITE" id="PS52035"/>
    </source>
</evidence>
<accession>A0A2P6VKB9</accession>
<sequence length="354" mass="39442">MTNEELIAHMKDFAQRCSSISKLHRIGASVRGVPLYVLEISDRPGVEEAEPNFKYIANMHGTEPGGRQLLLTFAEWLCANWKSEARAKRVVQDMHMWLMPTMNPDGYKDKTYENAAGVNLNRDFPDPINSPSMDASRGEQPETRAVMDWVLSRQWVASANMHEGAFVVNYPFDGTASGWDAYNATQDDATFRHVSKVYAKRNPRIRNSTEFKDGITNGAGWYVIYGGMQDWNYVRAGCFEVTLELWDVKMGAPLQTLFNHNLDSMLAYATTTTFGGLRGFVRQRGSSKPLDARITVSGSKFVARTNPRFGNFYRPLAPGNYTVRVAKKDGSAASTHKVTVPESGAGAVLSVTFP</sequence>
<dbReference type="Proteomes" id="UP000239649">
    <property type="component" value="Unassembled WGS sequence"/>
</dbReference>
<keyword evidence="5" id="KW-1185">Reference proteome</keyword>
<dbReference type="PANTHER" id="PTHR11532">
    <property type="entry name" value="PROTEASE M14 CARBOXYPEPTIDASE"/>
    <property type="match status" value="1"/>
</dbReference>
<evidence type="ECO:0000313" key="5">
    <source>
        <dbReference type="Proteomes" id="UP000239649"/>
    </source>
</evidence>
<dbReference type="SUPFAM" id="SSF53187">
    <property type="entry name" value="Zn-dependent exopeptidases"/>
    <property type="match status" value="1"/>
</dbReference>
<dbReference type="Pfam" id="PF00246">
    <property type="entry name" value="Peptidase_M14"/>
    <property type="match status" value="1"/>
</dbReference>
<comment type="caution">
    <text evidence="4">The sequence shown here is derived from an EMBL/GenBank/DDBJ whole genome shotgun (WGS) entry which is preliminary data.</text>
</comment>
<dbReference type="GO" id="GO:0016485">
    <property type="term" value="P:protein processing"/>
    <property type="evidence" value="ECO:0007669"/>
    <property type="project" value="TreeGrafter"/>
</dbReference>
<dbReference type="OrthoDB" id="10249045at2759"/>
<dbReference type="PROSITE" id="PS52035">
    <property type="entry name" value="PEPTIDASE_M14"/>
    <property type="match status" value="1"/>
</dbReference>
<comment type="similarity">
    <text evidence="1 2">Belongs to the peptidase M14 family.</text>
</comment>
<dbReference type="InterPro" id="IPR000834">
    <property type="entry name" value="Peptidase_M14"/>
</dbReference>
<dbReference type="EMBL" id="LHPF02000004">
    <property type="protein sequence ID" value="PSC74500.1"/>
    <property type="molecule type" value="Genomic_DNA"/>
</dbReference>